<feature type="transmembrane region" description="Helical" evidence="8">
    <location>
        <begin position="514"/>
        <end position="535"/>
    </location>
</feature>
<evidence type="ECO:0000256" key="1">
    <source>
        <dbReference type="ARBA" id="ARBA00004651"/>
    </source>
</evidence>
<evidence type="ECO:0000256" key="3">
    <source>
        <dbReference type="ARBA" id="ARBA00022676"/>
    </source>
</evidence>
<evidence type="ECO:0000256" key="2">
    <source>
        <dbReference type="ARBA" id="ARBA00022475"/>
    </source>
</evidence>
<feature type="transmembrane region" description="Helical" evidence="8">
    <location>
        <begin position="438"/>
        <end position="456"/>
    </location>
</feature>
<feature type="transmembrane region" description="Helical" evidence="8">
    <location>
        <begin position="301"/>
        <end position="326"/>
    </location>
</feature>
<keyword evidence="6 8" id="KW-1133">Transmembrane helix</keyword>
<keyword evidence="5 8" id="KW-0812">Transmembrane</keyword>
<evidence type="ECO:0000256" key="5">
    <source>
        <dbReference type="ARBA" id="ARBA00022692"/>
    </source>
</evidence>
<protein>
    <recommendedName>
        <fullName evidence="11">Glycosyltransferase RgtA/B/C/D-like domain-containing protein</fullName>
    </recommendedName>
</protein>
<feature type="transmembrane region" description="Helical" evidence="8">
    <location>
        <begin position="38"/>
        <end position="61"/>
    </location>
</feature>
<name>A0A518BZ87_9BACT</name>
<evidence type="ECO:0000313" key="9">
    <source>
        <dbReference type="EMBL" id="QDU72279.1"/>
    </source>
</evidence>
<dbReference type="InterPro" id="IPR050297">
    <property type="entry name" value="LipidA_mod_glycosyltrf_83"/>
</dbReference>
<feature type="transmembrane region" description="Helical" evidence="8">
    <location>
        <begin position="73"/>
        <end position="92"/>
    </location>
</feature>
<dbReference type="KEGG" id="mcad:Pan265_21430"/>
<feature type="transmembrane region" description="Helical" evidence="8">
    <location>
        <begin position="488"/>
        <end position="507"/>
    </location>
</feature>
<dbReference type="PANTHER" id="PTHR33908">
    <property type="entry name" value="MANNOSYLTRANSFERASE YKCB-RELATED"/>
    <property type="match status" value="1"/>
</dbReference>
<keyword evidence="3" id="KW-0328">Glycosyltransferase</keyword>
<evidence type="ECO:0008006" key="11">
    <source>
        <dbReference type="Google" id="ProtNLM"/>
    </source>
</evidence>
<gene>
    <name evidence="9" type="ORF">Pan265_21430</name>
</gene>
<reference evidence="9 10" key="1">
    <citation type="submission" date="2019-02" db="EMBL/GenBank/DDBJ databases">
        <title>Deep-cultivation of Planctomycetes and their phenomic and genomic characterization uncovers novel biology.</title>
        <authorList>
            <person name="Wiegand S."/>
            <person name="Jogler M."/>
            <person name="Boedeker C."/>
            <person name="Pinto D."/>
            <person name="Vollmers J."/>
            <person name="Rivas-Marin E."/>
            <person name="Kohn T."/>
            <person name="Peeters S.H."/>
            <person name="Heuer A."/>
            <person name="Rast P."/>
            <person name="Oberbeckmann S."/>
            <person name="Bunk B."/>
            <person name="Jeske O."/>
            <person name="Meyerdierks A."/>
            <person name="Storesund J.E."/>
            <person name="Kallscheuer N."/>
            <person name="Luecker S."/>
            <person name="Lage O.M."/>
            <person name="Pohl T."/>
            <person name="Merkel B.J."/>
            <person name="Hornburger P."/>
            <person name="Mueller R.-W."/>
            <person name="Bruemmer F."/>
            <person name="Labrenz M."/>
            <person name="Spormann A.M."/>
            <person name="Op den Camp H."/>
            <person name="Overmann J."/>
            <person name="Amann R."/>
            <person name="Jetten M.S.M."/>
            <person name="Mascher T."/>
            <person name="Medema M.H."/>
            <person name="Devos D.P."/>
            <person name="Kaster A.-K."/>
            <person name="Ovreas L."/>
            <person name="Rohde M."/>
            <person name="Galperin M.Y."/>
            <person name="Jogler C."/>
        </authorList>
    </citation>
    <scope>NUCLEOTIDE SEQUENCE [LARGE SCALE GENOMIC DNA]</scope>
    <source>
        <strain evidence="9 10">Pan265</strain>
    </source>
</reference>
<feature type="transmembrane region" description="Helical" evidence="8">
    <location>
        <begin position="216"/>
        <end position="236"/>
    </location>
</feature>
<feature type="transmembrane region" description="Helical" evidence="8">
    <location>
        <begin position="98"/>
        <end position="119"/>
    </location>
</feature>
<dbReference type="GO" id="GO:0016763">
    <property type="term" value="F:pentosyltransferase activity"/>
    <property type="evidence" value="ECO:0007669"/>
    <property type="project" value="TreeGrafter"/>
</dbReference>
<keyword evidence="10" id="KW-1185">Reference proteome</keyword>
<feature type="transmembrane region" description="Helical" evidence="8">
    <location>
        <begin position="131"/>
        <end position="156"/>
    </location>
</feature>
<feature type="transmembrane region" description="Helical" evidence="8">
    <location>
        <begin position="338"/>
        <end position="358"/>
    </location>
</feature>
<evidence type="ECO:0000313" key="10">
    <source>
        <dbReference type="Proteomes" id="UP000320386"/>
    </source>
</evidence>
<keyword evidence="2" id="KW-1003">Cell membrane</keyword>
<dbReference type="PANTHER" id="PTHR33908:SF11">
    <property type="entry name" value="MEMBRANE PROTEIN"/>
    <property type="match status" value="1"/>
</dbReference>
<dbReference type="AlphaFoldDB" id="A0A518BZ87"/>
<evidence type="ECO:0000256" key="4">
    <source>
        <dbReference type="ARBA" id="ARBA00022679"/>
    </source>
</evidence>
<evidence type="ECO:0000256" key="7">
    <source>
        <dbReference type="ARBA" id="ARBA00023136"/>
    </source>
</evidence>
<accession>A0A518BZ87</accession>
<proteinExistence type="predicted"/>
<sequence length="691" mass="74115">MMRAAVGLAAVTALSSWLAVHQGVLPLDVWASVDQVRVLVVYGLPVAVLWLAAYGFGAEMVRGLYPSREGPADGLNASVAGMGLLLVGHWVNSMLIGLAGWIVWLLVGPLVLAGVWHLWRARGVLRAYRPGLSVLLLGLPLGVLLAAACAPAGTLWRVEAYGYDVLSYHLQLPREWMATAYVQGFEHNVYSFFPSLVESGYTLIPMLAGRDDVATLVYSGQLLHASFALVAALCVARLVGRGGADAGWVAGAAFLAVPWVLVTGSLAYNEMAVVAFGALALDRALRPGREALVDGLMVGGLLGVATVCKLTAGPMVGVPVAVIGVVRWWRLGRSAEDLKTFGLCVVVAGGLVLVPYFWRNASATGNPVFPFAAEVLGSGHWGEAEVERWDRAHMASASEGSVVAALDRQLLRNTGFGAAGGWPVPVETQNIARFDREGGFPLVWPLVLLGLVVGLVRREDRLVAGSMAGMVLWQLLFWGVTTHHQSRFLIPLLLPGMVLAGLVLRWVSTMSARAVVVAGAVWVMSLWLVGMTALWEQSVPVRPEGAREAFPAPLAWVLGSLERGALADHPINALPEGCRVYLVADASRLLYLEGAFVYESAFDRSSMGDWVRIARGDGPALDQVLRNVEVTHLWVHWGELARLHGTYGYDPDVTESELRAMTSGWPVVADVGAATLYRVPEAVVDETQEMP</sequence>
<keyword evidence="4" id="KW-0808">Transferase</keyword>
<evidence type="ECO:0000256" key="8">
    <source>
        <dbReference type="SAM" id="Phobius"/>
    </source>
</evidence>
<dbReference type="OrthoDB" id="9785476at2"/>
<feature type="transmembrane region" description="Helical" evidence="8">
    <location>
        <begin position="248"/>
        <end position="281"/>
    </location>
</feature>
<organism evidence="9 10">
    <name type="scientific">Mucisphaera calidilacus</name>
    <dbReference type="NCBI Taxonomy" id="2527982"/>
    <lineage>
        <taxon>Bacteria</taxon>
        <taxon>Pseudomonadati</taxon>
        <taxon>Planctomycetota</taxon>
        <taxon>Phycisphaerae</taxon>
        <taxon>Phycisphaerales</taxon>
        <taxon>Phycisphaeraceae</taxon>
        <taxon>Mucisphaera</taxon>
    </lineage>
</organism>
<dbReference type="GO" id="GO:0005886">
    <property type="term" value="C:plasma membrane"/>
    <property type="evidence" value="ECO:0007669"/>
    <property type="project" value="UniProtKB-SubCell"/>
</dbReference>
<evidence type="ECO:0000256" key="6">
    <source>
        <dbReference type="ARBA" id="ARBA00022989"/>
    </source>
</evidence>
<dbReference type="Proteomes" id="UP000320386">
    <property type="component" value="Chromosome"/>
</dbReference>
<dbReference type="EMBL" id="CP036280">
    <property type="protein sequence ID" value="QDU72279.1"/>
    <property type="molecule type" value="Genomic_DNA"/>
</dbReference>
<dbReference type="GO" id="GO:0009103">
    <property type="term" value="P:lipopolysaccharide biosynthetic process"/>
    <property type="evidence" value="ECO:0007669"/>
    <property type="project" value="UniProtKB-ARBA"/>
</dbReference>
<comment type="subcellular location">
    <subcellularLocation>
        <location evidence="1">Cell membrane</location>
        <topology evidence="1">Multi-pass membrane protein</topology>
    </subcellularLocation>
</comment>
<dbReference type="RefSeq" id="WP_145446451.1">
    <property type="nucleotide sequence ID" value="NZ_CP036280.1"/>
</dbReference>
<feature type="transmembrane region" description="Helical" evidence="8">
    <location>
        <begin position="463"/>
        <end position="482"/>
    </location>
</feature>
<keyword evidence="7 8" id="KW-0472">Membrane</keyword>